<reference evidence="1 2" key="1">
    <citation type="journal article" date="2015" name="BMC Genomics">
        <title>Gene expression during zombie ant biting behavior reflects the complexity underlying fungal parasitic behavioral manipulation.</title>
        <authorList>
            <person name="de Bekker C."/>
            <person name="Ohm R.A."/>
            <person name="Loreto R.G."/>
            <person name="Sebastian A."/>
            <person name="Albert I."/>
            <person name="Merrow M."/>
            <person name="Brachmann A."/>
            <person name="Hughes D.P."/>
        </authorList>
    </citation>
    <scope>NUCLEOTIDE SEQUENCE [LARGE SCALE GENOMIC DNA]</scope>
    <source>
        <strain evidence="1 2">SC16a</strain>
    </source>
</reference>
<organism evidence="1 2">
    <name type="scientific">Ophiocordyceps unilateralis</name>
    <name type="common">Zombie-ant fungus</name>
    <name type="synonym">Torrubia unilateralis</name>
    <dbReference type="NCBI Taxonomy" id="268505"/>
    <lineage>
        <taxon>Eukaryota</taxon>
        <taxon>Fungi</taxon>
        <taxon>Dikarya</taxon>
        <taxon>Ascomycota</taxon>
        <taxon>Pezizomycotina</taxon>
        <taxon>Sordariomycetes</taxon>
        <taxon>Hypocreomycetidae</taxon>
        <taxon>Hypocreales</taxon>
        <taxon>Ophiocordycipitaceae</taxon>
        <taxon>Ophiocordyceps</taxon>
    </lineage>
</organism>
<proteinExistence type="predicted"/>
<accession>A0A2A9P6V0</accession>
<dbReference type="PANTHER" id="PTHR41390">
    <property type="entry name" value="CHROMOSOME 7, WHOLE GENOME SHOTGUN SEQUENCE"/>
    <property type="match status" value="1"/>
</dbReference>
<gene>
    <name evidence="1" type="ORF">XA68_16187</name>
</gene>
<comment type="caution">
    <text evidence="1">The sequence shown here is derived from an EMBL/GenBank/DDBJ whole genome shotgun (WGS) entry which is preliminary data.</text>
</comment>
<sequence>MSSAESPDEAPRRRRRGLMPPKFVDLAVPVLKAGTLTGMAGAAVGVGGAIVFDKRPFGSGIAMGCEWFALGSTYWLFRSLVIASMGGHEQVTTTEKLMASGLAGTAGGAVAGLMRGPRAILPCVAFYGMLGSGGQMVANLLASRPPRPLRERRNWFDSKWLPLRKVSDEEYAEKISEKILRVEADIAICDERIAKIKAAAQGGEESDK</sequence>
<dbReference type="AlphaFoldDB" id="A0A2A9P6V0"/>
<keyword evidence="2" id="KW-1185">Reference proteome</keyword>
<dbReference type="STRING" id="268505.A0A2A9P6V0"/>
<evidence type="ECO:0000313" key="1">
    <source>
        <dbReference type="EMBL" id="PFH56657.1"/>
    </source>
</evidence>
<protein>
    <submittedName>
        <fullName evidence="1">Uncharacterized protein</fullName>
    </submittedName>
</protein>
<evidence type="ECO:0000313" key="2">
    <source>
        <dbReference type="Proteomes" id="UP000037136"/>
    </source>
</evidence>
<reference evidence="1 2" key="2">
    <citation type="journal article" date="2017" name="Sci. Rep.">
        <title>Ant-infecting Ophiocordyceps genomes reveal a high diversity of potential behavioral manipulation genes and a possible major role for enterotoxins.</title>
        <authorList>
            <person name="de Bekker C."/>
            <person name="Ohm R.A."/>
            <person name="Evans H.C."/>
            <person name="Brachmann A."/>
            <person name="Hughes D.P."/>
        </authorList>
    </citation>
    <scope>NUCLEOTIDE SEQUENCE [LARGE SCALE GENOMIC DNA]</scope>
    <source>
        <strain evidence="1 2">SC16a</strain>
    </source>
</reference>
<dbReference type="Proteomes" id="UP000037136">
    <property type="component" value="Unassembled WGS sequence"/>
</dbReference>
<dbReference type="PANTHER" id="PTHR41390:SF1">
    <property type="entry name" value="NADH-UBIQUINONE OXIDOREDUCTASE 213 KDA SUBUNIT"/>
    <property type="match status" value="1"/>
</dbReference>
<name>A0A2A9P6V0_OPHUN</name>
<dbReference type="EMBL" id="LAZP02000534">
    <property type="protein sequence ID" value="PFH56657.1"/>
    <property type="molecule type" value="Genomic_DNA"/>
</dbReference>
<dbReference type="OrthoDB" id="5565730at2759"/>